<evidence type="ECO:0000256" key="1">
    <source>
        <dbReference type="ARBA" id="ARBA00022723"/>
    </source>
</evidence>
<organism evidence="8">
    <name type="scientific">Harpegnathos saltator</name>
    <name type="common">Jerdon's jumping ant</name>
    <dbReference type="NCBI Taxonomy" id="610380"/>
    <lineage>
        <taxon>Eukaryota</taxon>
        <taxon>Metazoa</taxon>
        <taxon>Ecdysozoa</taxon>
        <taxon>Arthropoda</taxon>
        <taxon>Hexapoda</taxon>
        <taxon>Insecta</taxon>
        <taxon>Pterygota</taxon>
        <taxon>Neoptera</taxon>
        <taxon>Endopterygota</taxon>
        <taxon>Hymenoptera</taxon>
        <taxon>Apocrita</taxon>
        <taxon>Aculeata</taxon>
        <taxon>Formicoidea</taxon>
        <taxon>Formicidae</taxon>
        <taxon>Ponerinae</taxon>
        <taxon>Ponerini</taxon>
        <taxon>Harpegnathos</taxon>
    </lineage>
</organism>
<evidence type="ECO:0000313" key="7">
    <source>
        <dbReference type="EMBL" id="EFN84259.1"/>
    </source>
</evidence>
<feature type="domain" description="C2H2-type" evidence="6">
    <location>
        <begin position="28"/>
        <end position="55"/>
    </location>
</feature>
<dbReference type="Proteomes" id="UP000008237">
    <property type="component" value="Unassembled WGS sequence"/>
</dbReference>
<dbReference type="GO" id="GO:0000981">
    <property type="term" value="F:DNA-binding transcription factor activity, RNA polymerase II-specific"/>
    <property type="evidence" value="ECO:0007669"/>
    <property type="project" value="TreeGrafter"/>
</dbReference>
<dbReference type="AlphaFoldDB" id="E2BJA9"/>
<dbReference type="SUPFAM" id="SSF57667">
    <property type="entry name" value="beta-beta-alpha zinc fingers"/>
    <property type="match status" value="1"/>
</dbReference>
<feature type="domain" description="C2H2-type" evidence="6">
    <location>
        <begin position="144"/>
        <end position="172"/>
    </location>
</feature>
<dbReference type="PANTHER" id="PTHR24409">
    <property type="entry name" value="ZINC FINGER PROTEIN 142"/>
    <property type="match status" value="1"/>
</dbReference>
<dbReference type="EMBL" id="GL448558">
    <property type="protein sequence ID" value="EFN84259.1"/>
    <property type="molecule type" value="Genomic_DNA"/>
</dbReference>
<dbReference type="Pfam" id="PF00096">
    <property type="entry name" value="zf-C2H2"/>
    <property type="match status" value="1"/>
</dbReference>
<dbReference type="OrthoDB" id="407106at2759"/>
<dbReference type="GO" id="GO:0005634">
    <property type="term" value="C:nucleus"/>
    <property type="evidence" value="ECO:0007669"/>
    <property type="project" value="TreeGrafter"/>
</dbReference>
<sequence length="186" mass="22378">MESCETLSLCTRQSARKRRKVYSINKSHYCPRCNRGFTLKKNMTRHLRHECGMAPKYQCPYCDKPSKFTQNIYAHIRKYHPGDSFKWMKSDGGASVQFRPTDAHINYIARRNDMYECPSCHNLYKWKKSMLAHLRHQCKQPPRFECTHCTMKNYQKTHIIRHLRVHHPHLTPIFFDRKLNNIVRPR</sequence>
<evidence type="ECO:0000313" key="8">
    <source>
        <dbReference type="Proteomes" id="UP000008237"/>
    </source>
</evidence>
<keyword evidence="4" id="KW-0862">Zinc</keyword>
<evidence type="ECO:0000256" key="5">
    <source>
        <dbReference type="PROSITE-ProRule" id="PRU00042"/>
    </source>
</evidence>
<keyword evidence="3 5" id="KW-0863">Zinc-finger</keyword>
<dbReference type="PROSITE" id="PS50157">
    <property type="entry name" value="ZINC_FINGER_C2H2_2"/>
    <property type="match status" value="3"/>
</dbReference>
<dbReference type="InterPro" id="IPR013087">
    <property type="entry name" value="Znf_C2H2_type"/>
</dbReference>
<dbReference type="SMART" id="SM00355">
    <property type="entry name" value="ZnF_C2H2"/>
    <property type="match status" value="4"/>
</dbReference>
<dbReference type="InterPro" id="IPR036236">
    <property type="entry name" value="Znf_C2H2_sf"/>
</dbReference>
<feature type="domain" description="C2H2-type" evidence="6">
    <location>
        <begin position="57"/>
        <end position="85"/>
    </location>
</feature>
<proteinExistence type="predicted"/>
<dbReference type="InParanoid" id="E2BJA9"/>
<keyword evidence="1" id="KW-0479">Metal-binding</keyword>
<keyword evidence="2" id="KW-0677">Repeat</keyword>
<evidence type="ECO:0000256" key="4">
    <source>
        <dbReference type="ARBA" id="ARBA00022833"/>
    </source>
</evidence>
<name>E2BJA9_HARSA</name>
<gene>
    <name evidence="7" type="ORF">EAI_10047</name>
</gene>
<evidence type="ECO:0000256" key="2">
    <source>
        <dbReference type="ARBA" id="ARBA00022737"/>
    </source>
</evidence>
<keyword evidence="8" id="KW-1185">Reference proteome</keyword>
<evidence type="ECO:0000259" key="6">
    <source>
        <dbReference type="PROSITE" id="PS50157"/>
    </source>
</evidence>
<dbReference type="Gene3D" id="3.30.160.60">
    <property type="entry name" value="Classic Zinc Finger"/>
    <property type="match status" value="2"/>
</dbReference>
<dbReference type="GO" id="GO:0000977">
    <property type="term" value="F:RNA polymerase II transcription regulatory region sequence-specific DNA binding"/>
    <property type="evidence" value="ECO:0007669"/>
    <property type="project" value="TreeGrafter"/>
</dbReference>
<dbReference type="PANTHER" id="PTHR24409:SF295">
    <property type="entry name" value="AZ2-RELATED"/>
    <property type="match status" value="1"/>
</dbReference>
<protein>
    <submittedName>
        <fullName evidence="7">Zinc finger protein 786</fullName>
    </submittedName>
</protein>
<dbReference type="GO" id="GO:0008270">
    <property type="term" value="F:zinc ion binding"/>
    <property type="evidence" value="ECO:0007669"/>
    <property type="project" value="UniProtKB-KW"/>
</dbReference>
<dbReference type="OMA" id="HINYIAR"/>
<accession>E2BJA9</accession>
<reference evidence="7 8" key="1">
    <citation type="journal article" date="2010" name="Science">
        <title>Genomic comparison of the ants Camponotus floridanus and Harpegnathos saltator.</title>
        <authorList>
            <person name="Bonasio R."/>
            <person name="Zhang G."/>
            <person name="Ye C."/>
            <person name="Mutti N.S."/>
            <person name="Fang X."/>
            <person name="Qin N."/>
            <person name="Donahue G."/>
            <person name="Yang P."/>
            <person name="Li Q."/>
            <person name="Li C."/>
            <person name="Zhang P."/>
            <person name="Huang Z."/>
            <person name="Berger S.L."/>
            <person name="Reinberg D."/>
            <person name="Wang J."/>
            <person name="Liebig J."/>
        </authorList>
    </citation>
    <scope>NUCLEOTIDE SEQUENCE [LARGE SCALE GENOMIC DNA]</scope>
    <source>
        <strain evidence="7 8">R22 G/1</strain>
    </source>
</reference>
<evidence type="ECO:0000256" key="3">
    <source>
        <dbReference type="ARBA" id="ARBA00022771"/>
    </source>
</evidence>